<name>A0A558DG54_9GAMM</name>
<dbReference type="EMBL" id="VMRY01000003">
    <property type="protein sequence ID" value="TVT60014.1"/>
    <property type="molecule type" value="Genomic_DNA"/>
</dbReference>
<organism evidence="1 2">
    <name type="scientific">Sedimenticola thiotaurini</name>
    <dbReference type="NCBI Taxonomy" id="1543721"/>
    <lineage>
        <taxon>Bacteria</taxon>
        <taxon>Pseudomonadati</taxon>
        <taxon>Pseudomonadota</taxon>
        <taxon>Gammaproteobacteria</taxon>
        <taxon>Chromatiales</taxon>
        <taxon>Sedimenticolaceae</taxon>
        <taxon>Sedimenticola</taxon>
    </lineage>
</organism>
<comment type="caution">
    <text evidence="1">The sequence shown here is derived from an EMBL/GenBank/DDBJ whole genome shotgun (WGS) entry which is preliminary data.</text>
</comment>
<sequence length="171" mass="18444">MHAPFICQVVQLSQNPASREALNTTLRQAEAAGWQTLVRVVRKIIAGQRDLGLIRGLDEEDQVIAEAIMRGLQDPSTLPDPKQKPEPALAAPGLASMIQAAASGNVEALTLTAEMAEQMQRAGGPMARLAAIIRPLINGERDPDTLCKGMNEQTRQLVLGILEALEQGRLH</sequence>
<reference evidence="1 2" key="1">
    <citation type="submission" date="2019-07" db="EMBL/GenBank/DDBJ databases">
        <title>The pathways for chlorine oxyanion respiration interact through the shared metabolite chlorate.</title>
        <authorList>
            <person name="Barnum T.P."/>
            <person name="Cheng Y."/>
            <person name="Hill K.A."/>
            <person name="Lucas L.N."/>
            <person name="Carlson H.K."/>
            <person name="Coates J.D."/>
        </authorList>
    </citation>
    <scope>NUCLEOTIDE SEQUENCE [LARGE SCALE GENOMIC DNA]</scope>
    <source>
        <strain evidence="1">BK-3</strain>
    </source>
</reference>
<gene>
    <name evidence="1" type="ORF">FHK82_02550</name>
</gene>
<evidence type="ECO:0000313" key="2">
    <source>
        <dbReference type="Proteomes" id="UP000317355"/>
    </source>
</evidence>
<evidence type="ECO:0000313" key="1">
    <source>
        <dbReference type="EMBL" id="TVT60014.1"/>
    </source>
</evidence>
<dbReference type="Proteomes" id="UP000317355">
    <property type="component" value="Unassembled WGS sequence"/>
</dbReference>
<accession>A0A558DG54</accession>
<proteinExistence type="predicted"/>
<protein>
    <submittedName>
        <fullName evidence="1">Uncharacterized protein</fullName>
    </submittedName>
</protein>
<dbReference type="AlphaFoldDB" id="A0A558DG54"/>